<evidence type="ECO:0000256" key="8">
    <source>
        <dbReference type="PIRSR" id="PIRSR000706-1"/>
    </source>
</evidence>
<keyword evidence="6 7" id="KW-0046">Antibiotic resistance</keyword>
<dbReference type="GO" id="GO:0016301">
    <property type="term" value="F:kinase activity"/>
    <property type="evidence" value="ECO:0007669"/>
    <property type="project" value="UniProtKB-KW"/>
</dbReference>
<dbReference type="Gene3D" id="3.90.1200.10">
    <property type="match status" value="1"/>
</dbReference>
<dbReference type="GO" id="GO:0005524">
    <property type="term" value="F:ATP binding"/>
    <property type="evidence" value="ECO:0007669"/>
    <property type="project" value="UniProtKB-KW"/>
</dbReference>
<dbReference type="InterPro" id="IPR024165">
    <property type="entry name" value="Kan/Strep_kinase"/>
</dbReference>
<evidence type="ECO:0000256" key="3">
    <source>
        <dbReference type="ARBA" id="ARBA00022741"/>
    </source>
</evidence>
<evidence type="ECO:0000256" key="2">
    <source>
        <dbReference type="ARBA" id="ARBA00022679"/>
    </source>
</evidence>
<name>G5K1G0_9STRE</name>
<feature type="binding site" evidence="9">
    <location>
        <position position="204"/>
    </location>
    <ligand>
        <name>Mg(2+)</name>
        <dbReference type="ChEBI" id="CHEBI:18420"/>
    </ligand>
</feature>
<evidence type="ECO:0000313" key="12">
    <source>
        <dbReference type="Proteomes" id="UP000003330"/>
    </source>
</evidence>
<dbReference type="InterPro" id="IPR011009">
    <property type="entry name" value="Kinase-like_dom_sf"/>
</dbReference>
<dbReference type="CDD" id="cd05150">
    <property type="entry name" value="APH"/>
    <property type="match status" value="1"/>
</dbReference>
<dbReference type="Proteomes" id="UP000003330">
    <property type="component" value="Unassembled WGS sequence"/>
</dbReference>
<dbReference type="GO" id="GO:0016773">
    <property type="term" value="F:phosphotransferase activity, alcohol group as acceptor"/>
    <property type="evidence" value="ECO:0007669"/>
    <property type="project" value="InterPro"/>
</dbReference>
<dbReference type="STRING" id="764299.STRIC_2218"/>
<keyword evidence="5 7" id="KW-0067">ATP-binding</keyword>
<keyword evidence="12" id="KW-1185">Reference proteome</keyword>
<dbReference type="PANTHER" id="PTHR21310:SF41">
    <property type="entry name" value="3'-PHOSPHOTRANSFERASE, PUTATIVE-RELATED"/>
    <property type="match status" value="1"/>
</dbReference>
<evidence type="ECO:0000256" key="7">
    <source>
        <dbReference type="PIRNR" id="PIRNR000706"/>
    </source>
</evidence>
<evidence type="ECO:0000259" key="10">
    <source>
        <dbReference type="Pfam" id="PF01636"/>
    </source>
</evidence>
<dbReference type="EMBL" id="AEUX02000005">
    <property type="protein sequence ID" value="EHI70209.1"/>
    <property type="molecule type" value="Genomic_DNA"/>
</dbReference>
<evidence type="ECO:0000256" key="1">
    <source>
        <dbReference type="ARBA" id="ARBA00006219"/>
    </source>
</evidence>
<dbReference type="InterPro" id="IPR051678">
    <property type="entry name" value="AGP_Transferase"/>
</dbReference>
<keyword evidence="2 7" id="KW-0808">Transferase</keyword>
<dbReference type="InterPro" id="IPR002575">
    <property type="entry name" value="Aminoglycoside_PTrfase"/>
</dbReference>
<keyword evidence="3 7" id="KW-0547">Nucleotide-binding</keyword>
<dbReference type="PIRSF" id="PIRSF000706">
    <property type="entry name" value="Kanamycin_kin"/>
    <property type="match status" value="1"/>
</dbReference>
<feature type="domain" description="Aminoglycoside phosphotransferase" evidence="10">
    <location>
        <begin position="37"/>
        <end position="232"/>
    </location>
</feature>
<sequence length="261" mass="30668">MIKILLNTRELQIPHNFVKLVKDSMIYDSSSSTAACVFFIEKDQGYFLKTAPKGKLKREFEMTCFFHKKGLAPEVIDYQSLDRDWLLTQRVPGEGANQIEYLRQPKKLINIVVEQLQKLHELHFTEISAINRTDSYIQTVELNYQKGVFNPNFLSSRDLFKTSYDIFDYIQEIKPLLESDTLIHGDFCLPNVILNNWKFQSMIDWDCSGMGDKHIDLFWLLWTFQHQLKTATFKDYILDCYGREAIEMSILEAIPYFEVFG</sequence>
<dbReference type="OrthoDB" id="3806873at2"/>
<comment type="similarity">
    <text evidence="1 7">Belongs to the aminoglycoside phosphotransferase family.</text>
</comment>
<keyword evidence="4 7" id="KW-0418">Kinase</keyword>
<dbReference type="Pfam" id="PF01636">
    <property type="entry name" value="APH"/>
    <property type="match status" value="1"/>
</dbReference>
<keyword evidence="9" id="KW-0479">Metal-binding</keyword>
<protein>
    <submittedName>
        <fullName evidence="11">Phosphotransferase enzyme family protein</fullName>
    </submittedName>
</protein>
<dbReference type="AlphaFoldDB" id="G5K1G0"/>
<feature type="active site" description="Proton acceptor" evidence="8">
    <location>
        <position position="186"/>
    </location>
</feature>
<organism evidence="11 12">
    <name type="scientific">Streptococcus ictaluri 707-05</name>
    <dbReference type="NCBI Taxonomy" id="764299"/>
    <lineage>
        <taxon>Bacteria</taxon>
        <taxon>Bacillati</taxon>
        <taxon>Bacillota</taxon>
        <taxon>Bacilli</taxon>
        <taxon>Lactobacillales</taxon>
        <taxon>Streptococcaceae</taxon>
        <taxon>Streptococcus</taxon>
    </lineage>
</organism>
<evidence type="ECO:0000256" key="5">
    <source>
        <dbReference type="ARBA" id="ARBA00022840"/>
    </source>
</evidence>
<dbReference type="GO" id="GO:0046872">
    <property type="term" value="F:metal ion binding"/>
    <property type="evidence" value="ECO:0007669"/>
    <property type="project" value="UniProtKB-KW"/>
</dbReference>
<keyword evidence="9" id="KW-0460">Magnesium</keyword>
<evidence type="ECO:0000313" key="11">
    <source>
        <dbReference type="EMBL" id="EHI70209.1"/>
    </source>
</evidence>
<dbReference type="PANTHER" id="PTHR21310">
    <property type="entry name" value="AMINOGLYCOSIDE PHOSPHOTRANSFERASE-RELATED-RELATED"/>
    <property type="match status" value="1"/>
</dbReference>
<evidence type="ECO:0000256" key="6">
    <source>
        <dbReference type="ARBA" id="ARBA00023251"/>
    </source>
</evidence>
<proteinExistence type="inferred from homology"/>
<dbReference type="GO" id="GO:0046677">
    <property type="term" value="P:response to antibiotic"/>
    <property type="evidence" value="ECO:0007669"/>
    <property type="project" value="UniProtKB-KW"/>
</dbReference>
<evidence type="ECO:0000256" key="9">
    <source>
        <dbReference type="PIRSR" id="PIRSR000706-2"/>
    </source>
</evidence>
<evidence type="ECO:0000256" key="4">
    <source>
        <dbReference type="ARBA" id="ARBA00022777"/>
    </source>
</evidence>
<feature type="binding site" evidence="9">
    <location>
        <position position="191"/>
    </location>
    <ligand>
        <name>Mg(2+)</name>
        <dbReference type="ChEBI" id="CHEBI:18420"/>
    </ligand>
</feature>
<gene>
    <name evidence="11" type="ORF">STRIC_2218</name>
</gene>
<comment type="caution">
    <text evidence="11">The sequence shown here is derived from an EMBL/GenBank/DDBJ whole genome shotgun (WGS) entry which is preliminary data.</text>
</comment>
<accession>G5K1G0</accession>
<dbReference type="SUPFAM" id="SSF56112">
    <property type="entry name" value="Protein kinase-like (PK-like)"/>
    <property type="match status" value="1"/>
</dbReference>
<dbReference type="RefSeq" id="WP_008088469.1">
    <property type="nucleotide sequence ID" value="NZ_AEUX02000005.1"/>
</dbReference>
<reference evidence="11 12" key="1">
    <citation type="journal article" date="2014" name="Int. J. Syst. Evol. Microbiol.">
        <title>Phylogenomics and the dynamic genome evolution of the genus Streptococcus.</title>
        <authorList>
            <consortium name="The Broad Institute Genome Sequencing Platform"/>
            <person name="Richards V.P."/>
            <person name="Palmer S.R."/>
            <person name="Pavinski Bitar P.D."/>
            <person name="Qin X."/>
            <person name="Weinstock G.M."/>
            <person name="Highlander S.K."/>
            <person name="Town C.D."/>
            <person name="Burne R.A."/>
            <person name="Stanhope M.J."/>
        </authorList>
    </citation>
    <scope>NUCLEOTIDE SEQUENCE [LARGE SCALE GENOMIC DNA]</scope>
    <source>
        <strain evidence="11 12">707-05</strain>
    </source>
</reference>
<dbReference type="eggNOG" id="COG3231">
    <property type="taxonomic scope" value="Bacteria"/>
</dbReference>